<dbReference type="eggNOG" id="ENOG502QS2U">
    <property type="taxonomic scope" value="Eukaryota"/>
</dbReference>
<keyword evidence="11" id="KW-1185">Reference proteome</keyword>
<name>A9VC04_MONBE</name>
<dbReference type="InParanoid" id="A9VC04"/>
<dbReference type="InterPro" id="IPR011990">
    <property type="entry name" value="TPR-like_helical_dom_sf"/>
</dbReference>
<dbReference type="GO" id="GO:0097431">
    <property type="term" value="C:mitotic spindle pole"/>
    <property type="evidence" value="ECO:0000318"/>
    <property type="project" value="GO_Central"/>
</dbReference>
<comment type="subcellular location">
    <subcellularLocation>
        <location evidence="1">Cytoplasm</location>
        <location evidence="1">Cytoskeleton</location>
    </subcellularLocation>
</comment>
<dbReference type="InterPro" id="IPR049039">
    <property type="entry name" value="RMD1-3_a_helical_rpt"/>
</dbReference>
<organism evidence="10 11">
    <name type="scientific">Monosiga brevicollis</name>
    <name type="common">Choanoflagellate</name>
    <dbReference type="NCBI Taxonomy" id="81824"/>
    <lineage>
        <taxon>Eukaryota</taxon>
        <taxon>Choanoflagellata</taxon>
        <taxon>Craspedida</taxon>
        <taxon>Salpingoecidae</taxon>
        <taxon>Monosiga</taxon>
    </lineage>
</organism>
<dbReference type="SUPFAM" id="SSF48452">
    <property type="entry name" value="TPR-like"/>
    <property type="match status" value="1"/>
</dbReference>
<keyword evidence="6" id="KW-0206">Cytoskeleton</keyword>
<accession>A9VC04</accession>
<keyword evidence="5" id="KW-0802">TPR repeat</keyword>
<evidence type="ECO:0000256" key="9">
    <source>
        <dbReference type="SAM" id="SignalP"/>
    </source>
</evidence>
<keyword evidence="4" id="KW-0677">Repeat</keyword>
<evidence type="ECO:0000256" key="1">
    <source>
        <dbReference type="ARBA" id="ARBA00004245"/>
    </source>
</evidence>
<evidence type="ECO:0000256" key="8">
    <source>
        <dbReference type="ARBA" id="ARBA00041958"/>
    </source>
</evidence>
<dbReference type="PANTHER" id="PTHR16056:SF16">
    <property type="entry name" value="REGULATOR OF MICROTUBULE DYNAMICS PROTEIN 1"/>
    <property type="match status" value="1"/>
</dbReference>
<dbReference type="AlphaFoldDB" id="A9VC04"/>
<reference evidence="10 11" key="1">
    <citation type="journal article" date="2008" name="Nature">
        <title>The genome of the choanoflagellate Monosiga brevicollis and the origin of metazoans.</title>
        <authorList>
            <consortium name="JGI Sequencing"/>
            <person name="King N."/>
            <person name="Westbrook M.J."/>
            <person name="Young S.L."/>
            <person name="Kuo A."/>
            <person name="Abedin M."/>
            <person name="Chapman J."/>
            <person name="Fairclough S."/>
            <person name="Hellsten U."/>
            <person name="Isogai Y."/>
            <person name="Letunic I."/>
            <person name="Marr M."/>
            <person name="Pincus D."/>
            <person name="Putnam N."/>
            <person name="Rokas A."/>
            <person name="Wright K.J."/>
            <person name="Zuzow R."/>
            <person name="Dirks W."/>
            <person name="Good M."/>
            <person name="Goodstein D."/>
            <person name="Lemons D."/>
            <person name="Li W."/>
            <person name="Lyons J.B."/>
            <person name="Morris A."/>
            <person name="Nichols S."/>
            <person name="Richter D.J."/>
            <person name="Salamov A."/>
            <person name="Bork P."/>
            <person name="Lim W.A."/>
            <person name="Manning G."/>
            <person name="Miller W.T."/>
            <person name="McGinnis W."/>
            <person name="Shapiro H."/>
            <person name="Tjian R."/>
            <person name="Grigoriev I.V."/>
            <person name="Rokhsar D."/>
        </authorList>
    </citation>
    <scope>NUCLEOTIDE SEQUENCE [LARGE SCALE GENOMIC DNA]</scope>
    <source>
        <strain evidence="11">MX1 / ATCC 50154</strain>
    </source>
</reference>
<dbReference type="GeneID" id="5895492"/>
<evidence type="ECO:0000256" key="5">
    <source>
        <dbReference type="ARBA" id="ARBA00022803"/>
    </source>
</evidence>
<evidence type="ECO:0000256" key="7">
    <source>
        <dbReference type="ARBA" id="ARBA00039966"/>
    </source>
</evidence>
<keyword evidence="3" id="KW-0963">Cytoplasm</keyword>
<evidence type="ECO:0000256" key="2">
    <source>
        <dbReference type="ARBA" id="ARBA00011375"/>
    </source>
</evidence>
<evidence type="ECO:0000256" key="6">
    <source>
        <dbReference type="ARBA" id="ARBA00023212"/>
    </source>
</evidence>
<dbReference type="OMA" id="WAALMSG"/>
<dbReference type="GO" id="GO:0005876">
    <property type="term" value="C:spindle microtubule"/>
    <property type="evidence" value="ECO:0000318"/>
    <property type="project" value="GO_Central"/>
</dbReference>
<evidence type="ECO:0000313" key="11">
    <source>
        <dbReference type="Proteomes" id="UP000001357"/>
    </source>
</evidence>
<evidence type="ECO:0000313" key="10">
    <source>
        <dbReference type="EMBL" id="EDQ84895.1"/>
    </source>
</evidence>
<dbReference type="EMBL" id="CH991579">
    <property type="protein sequence ID" value="EDQ84895.1"/>
    <property type="molecule type" value="Genomic_DNA"/>
</dbReference>
<proteinExistence type="predicted"/>
<dbReference type="Pfam" id="PF21033">
    <property type="entry name" value="RMD1-3"/>
    <property type="match status" value="1"/>
</dbReference>
<gene>
    <name evidence="10" type="ORF">MONBRDRAFT_34478</name>
</gene>
<keyword evidence="9" id="KW-0732">Signal</keyword>
<sequence length="341" mass="37571">MGPWHIFAAGCATGAATAGLLAWLRSSPARGGAPVLSEVGQLAAAIAALTQQVQQLDTTISITAPLRNDDDEFQMASDVLRIEAERPPPSHPLATSSGSPMVEVTVRAGSPGPEPVPVVPNHYATADELRDGHKVEEAADYVLQHQQQFLADAEGLWRLCRAYYDKGEIHKDIKQEQLNAAIPRGKDAIAKDPNNARAHKWYAIVQGALSDFVSLQEKLECGMLFRKHVERSLELDPSDALAHHLLGRFCFEVAKLTWFEKQACKTFIGTPPEATYEETLSHFEQADKYQPNWIMNLLFMGKCCVQLGRKADAKRYFRQAAELPAGTPEDNTAQAEARQLM</sequence>
<evidence type="ECO:0000256" key="4">
    <source>
        <dbReference type="ARBA" id="ARBA00022737"/>
    </source>
</evidence>
<evidence type="ECO:0000256" key="3">
    <source>
        <dbReference type="ARBA" id="ARBA00022490"/>
    </source>
</evidence>
<dbReference type="KEGG" id="mbr:MONBRDRAFT_34478"/>
<dbReference type="GO" id="GO:0005737">
    <property type="term" value="C:cytoplasm"/>
    <property type="evidence" value="ECO:0000318"/>
    <property type="project" value="GO_Central"/>
</dbReference>
<dbReference type="STRING" id="81824.A9VC04"/>
<dbReference type="Gene3D" id="1.25.40.10">
    <property type="entry name" value="Tetratricopeptide repeat domain"/>
    <property type="match status" value="1"/>
</dbReference>
<comment type="subunit">
    <text evidence="2">Interacts with microtubules.</text>
</comment>
<dbReference type="RefSeq" id="XP_001750236.1">
    <property type="nucleotide sequence ID" value="XM_001750184.1"/>
</dbReference>
<dbReference type="FunCoup" id="A9VC04">
    <property type="interactions" value="254"/>
</dbReference>
<protein>
    <recommendedName>
        <fullName evidence="7">Regulator of microtubule dynamics protein 1</fullName>
    </recommendedName>
    <alternativeName>
        <fullName evidence="8">Protein FAM82B</fullName>
    </alternativeName>
</protein>
<dbReference type="Proteomes" id="UP000001357">
    <property type="component" value="Unassembled WGS sequence"/>
</dbReference>
<dbReference type="GO" id="GO:0008017">
    <property type="term" value="F:microtubule binding"/>
    <property type="evidence" value="ECO:0000318"/>
    <property type="project" value="GO_Central"/>
</dbReference>
<feature type="chain" id="PRO_5002745515" description="Regulator of microtubule dynamics protein 1" evidence="9">
    <location>
        <begin position="19"/>
        <end position="341"/>
    </location>
</feature>
<feature type="signal peptide" evidence="9">
    <location>
        <begin position="1"/>
        <end position="18"/>
    </location>
</feature>
<dbReference type="PANTHER" id="PTHR16056">
    <property type="entry name" value="REGULATOR OF MICROTUBULE DYNAMICS PROTEIN"/>
    <property type="match status" value="1"/>
</dbReference>